<name>A0A326RY91_9BACT</name>
<evidence type="ECO:0000313" key="2">
    <source>
        <dbReference type="Proteomes" id="UP000248917"/>
    </source>
</evidence>
<reference evidence="1 2" key="1">
    <citation type="submission" date="2018-06" db="EMBL/GenBank/DDBJ databases">
        <title>Genomic Encyclopedia of Archaeal and Bacterial Type Strains, Phase II (KMG-II): from individual species to whole genera.</title>
        <authorList>
            <person name="Goeker M."/>
        </authorList>
    </citation>
    <scope>NUCLEOTIDE SEQUENCE [LARGE SCALE GENOMIC DNA]</scope>
    <source>
        <strain evidence="1 2">T4</strain>
    </source>
</reference>
<dbReference type="RefSeq" id="WP_111393660.1">
    <property type="nucleotide sequence ID" value="NZ_QKTX01000011.1"/>
</dbReference>
<evidence type="ECO:0008006" key="3">
    <source>
        <dbReference type="Google" id="ProtNLM"/>
    </source>
</evidence>
<evidence type="ECO:0000313" key="1">
    <source>
        <dbReference type="EMBL" id="PZV80870.1"/>
    </source>
</evidence>
<dbReference type="Proteomes" id="UP000248917">
    <property type="component" value="Unassembled WGS sequence"/>
</dbReference>
<proteinExistence type="predicted"/>
<organism evidence="1 2">
    <name type="scientific">Algoriphagus aquaeductus</name>
    <dbReference type="NCBI Taxonomy" id="475299"/>
    <lineage>
        <taxon>Bacteria</taxon>
        <taxon>Pseudomonadati</taxon>
        <taxon>Bacteroidota</taxon>
        <taxon>Cytophagia</taxon>
        <taxon>Cytophagales</taxon>
        <taxon>Cyclobacteriaceae</taxon>
        <taxon>Algoriphagus</taxon>
    </lineage>
</organism>
<protein>
    <recommendedName>
        <fullName evidence="3">mRNA-degrading endonuclease RelE of RelBE toxin-antitoxin system</fullName>
    </recommendedName>
</protein>
<comment type="caution">
    <text evidence="1">The sequence shown here is derived from an EMBL/GenBank/DDBJ whole genome shotgun (WGS) entry which is preliminary data.</text>
</comment>
<dbReference type="AlphaFoldDB" id="A0A326RY91"/>
<accession>A0A326RY91</accession>
<keyword evidence="2" id="KW-1185">Reference proteome</keyword>
<sequence length="91" mass="10549">MSYELIPTSVFLKELKRLKKKYASLGSDLEILGEQLLSNPTMGVEVYKNCYKIRFAIKSKTRGKSGGGRLITWVRLERERIYLLSIYDKSE</sequence>
<dbReference type="OrthoDB" id="1364255at2"/>
<gene>
    <name evidence="1" type="ORF">CLV31_11136</name>
</gene>
<dbReference type="EMBL" id="QKTX01000011">
    <property type="protein sequence ID" value="PZV80870.1"/>
    <property type="molecule type" value="Genomic_DNA"/>
</dbReference>